<evidence type="ECO:0000259" key="1">
    <source>
        <dbReference type="Pfam" id="PF07969"/>
    </source>
</evidence>
<name>W6MJW3_9ASCO</name>
<feature type="domain" description="Amidohydrolase 3" evidence="1">
    <location>
        <begin position="73"/>
        <end position="548"/>
    </location>
</feature>
<dbReference type="PANTHER" id="PTHR22642">
    <property type="entry name" value="IMIDAZOLONEPROPIONASE"/>
    <property type="match status" value="1"/>
</dbReference>
<evidence type="ECO:0000313" key="3">
    <source>
        <dbReference type="Proteomes" id="UP000019384"/>
    </source>
</evidence>
<dbReference type="SUPFAM" id="SSF51338">
    <property type="entry name" value="Composite domain of metallo-dependent hydrolases"/>
    <property type="match status" value="1"/>
</dbReference>
<dbReference type="GO" id="GO:0016810">
    <property type="term" value="F:hydrolase activity, acting on carbon-nitrogen (but not peptide) bonds"/>
    <property type="evidence" value="ECO:0007669"/>
    <property type="project" value="InterPro"/>
</dbReference>
<dbReference type="Gene3D" id="2.30.40.10">
    <property type="entry name" value="Urease, subunit C, domain 1"/>
    <property type="match status" value="1"/>
</dbReference>
<protein>
    <recommendedName>
        <fullName evidence="1">Amidohydrolase 3 domain-containing protein</fullName>
    </recommendedName>
</protein>
<dbReference type="HOGENOM" id="CLU_009942_6_2_1"/>
<reference evidence="2" key="2">
    <citation type="submission" date="2014-02" db="EMBL/GenBank/DDBJ databases">
        <title>Complete DNA sequence of /Kuraishia capsulata/ illustrates novel genomic features among budding yeasts (/Saccharomycotina/).</title>
        <authorList>
            <person name="Morales L."/>
            <person name="Noel B."/>
            <person name="Porcel B."/>
            <person name="Marcet-Houben M."/>
            <person name="Hullo M-F."/>
            <person name="Sacerdot C."/>
            <person name="Tekaia F."/>
            <person name="Leh-Louis V."/>
            <person name="Despons L."/>
            <person name="Khanna V."/>
            <person name="Aury J-M."/>
            <person name="Barbe V."/>
            <person name="Couloux A."/>
            <person name="Labadie K."/>
            <person name="Pelletier E."/>
            <person name="Souciet J-L."/>
            <person name="Boekhout T."/>
            <person name="Gabaldon T."/>
            <person name="Wincker P."/>
            <person name="Dujon B."/>
        </authorList>
    </citation>
    <scope>NUCLEOTIDE SEQUENCE</scope>
    <source>
        <strain evidence="2">CBS 1993</strain>
    </source>
</reference>
<dbReference type="EMBL" id="HG793127">
    <property type="protein sequence ID" value="CDK26581.1"/>
    <property type="molecule type" value="Genomic_DNA"/>
</dbReference>
<dbReference type="PANTHER" id="PTHR22642:SF2">
    <property type="entry name" value="PROTEIN LONG AFTER FAR-RED 3"/>
    <property type="match status" value="1"/>
</dbReference>
<dbReference type="Proteomes" id="UP000019384">
    <property type="component" value="Unassembled WGS sequence"/>
</dbReference>
<organism evidence="2 3">
    <name type="scientific">Kuraishia capsulata CBS 1993</name>
    <dbReference type="NCBI Taxonomy" id="1382522"/>
    <lineage>
        <taxon>Eukaryota</taxon>
        <taxon>Fungi</taxon>
        <taxon>Dikarya</taxon>
        <taxon>Ascomycota</taxon>
        <taxon>Saccharomycotina</taxon>
        <taxon>Pichiomycetes</taxon>
        <taxon>Pichiales</taxon>
        <taxon>Pichiaceae</taxon>
        <taxon>Kuraishia</taxon>
    </lineage>
</organism>
<dbReference type="GeneID" id="34519971"/>
<dbReference type="AlphaFoldDB" id="W6MJW3"/>
<dbReference type="InterPro" id="IPR013108">
    <property type="entry name" value="Amidohydro_3"/>
</dbReference>
<dbReference type="Gene3D" id="3.10.310.70">
    <property type="match status" value="1"/>
</dbReference>
<evidence type="ECO:0000313" key="2">
    <source>
        <dbReference type="EMBL" id="CDK26581.1"/>
    </source>
</evidence>
<dbReference type="Gene3D" id="3.20.20.140">
    <property type="entry name" value="Metal-dependent hydrolases"/>
    <property type="match status" value="1"/>
</dbReference>
<dbReference type="Pfam" id="PF07969">
    <property type="entry name" value="Amidohydro_3"/>
    <property type="match status" value="1"/>
</dbReference>
<dbReference type="SUPFAM" id="SSF51556">
    <property type="entry name" value="Metallo-dependent hydrolases"/>
    <property type="match status" value="1"/>
</dbReference>
<dbReference type="InterPro" id="IPR011059">
    <property type="entry name" value="Metal-dep_hydrolase_composite"/>
</dbReference>
<dbReference type="InterPro" id="IPR032466">
    <property type="entry name" value="Metal_Hydrolase"/>
</dbReference>
<dbReference type="OrthoDB" id="194468at2759"/>
<accession>W6MJW3</accession>
<dbReference type="STRING" id="1382522.W6MJW3"/>
<sequence length="562" mass="63138">MPSESRNTILTNQNNPIIPHKYPIEMSKVYINGKVFTVSAANEWAEAFVVTEDGTFGDVGTTVEILNAYPNSQVIDLEGQFVMPGMHDAHCHLLMASEEKLFEAKLGSDSTPDEIVKKFKEYSSGACNHLDTVSNWLVGNFYHYANFKDEKPDRQFLDDAFGDQPVVIREYTTHNIFANTAALIAAGYEENPVDPWDGYYVRREDGTITGELVEGAATRMFSSLPKGRPEDNITALEYGVKMANRFGFTAVQEASANTVYLEAAKALEEKGALTINLDAHVVFYGVGAFPQEDVGSLHHTLWNAKHYKSKHFNPMFTKCWIDGVPWHPHETHCPLTEEGEVDYSRLLIPQETFKKAIERFDSEGRTCKVHVCGQGSAKFALDCFEELRKRRPDGVRHELAHNMNVTDADCARYKRLNITAEMSPAIWHDSDFQPEVNPGSVYPFNTLQDNGALLTIGSDWVFAPDTPNIFPGLQAIMENKHGWNMKRKDVLRIVTLDGATAVGREKNEGSIEKGKLANFIITDRNMVEAPSIADTIVLKTFFEGKQVYDYETDELKHFQGKV</sequence>
<keyword evidence="3" id="KW-1185">Reference proteome</keyword>
<proteinExistence type="predicted"/>
<gene>
    <name evidence="2" type="ORF">KUCA_T00002553001</name>
</gene>
<dbReference type="RefSeq" id="XP_022458583.1">
    <property type="nucleotide sequence ID" value="XM_022602816.1"/>
</dbReference>
<reference evidence="2" key="1">
    <citation type="submission" date="2013-12" db="EMBL/GenBank/DDBJ databases">
        <authorList>
            <person name="Genoscope - CEA"/>
        </authorList>
    </citation>
    <scope>NUCLEOTIDE SEQUENCE</scope>
    <source>
        <strain evidence="2">CBS 1993</strain>
    </source>
</reference>